<keyword evidence="3" id="KW-1185">Reference proteome</keyword>
<feature type="region of interest" description="Disordered" evidence="1">
    <location>
        <begin position="1"/>
        <end position="46"/>
    </location>
</feature>
<proteinExistence type="predicted"/>
<dbReference type="EMBL" id="LT670847">
    <property type="protein sequence ID" value="SHM04646.1"/>
    <property type="molecule type" value="Genomic_DNA"/>
</dbReference>
<dbReference type="RefSeq" id="WP_154045218.1">
    <property type="nucleotide sequence ID" value="NZ_LT670847.1"/>
</dbReference>
<evidence type="ECO:0000256" key="1">
    <source>
        <dbReference type="SAM" id="MobiDB-lite"/>
    </source>
</evidence>
<reference evidence="2 3" key="1">
    <citation type="submission" date="2016-11" db="EMBL/GenBank/DDBJ databases">
        <authorList>
            <person name="Jaros S."/>
            <person name="Januszkiewicz K."/>
            <person name="Wedrychowicz H."/>
        </authorList>
    </citation>
    <scope>NUCLEOTIDE SEQUENCE [LARGE SCALE GENOMIC DNA]</scope>
    <source>
        <strain evidence="2 3">ACAM 12</strain>
    </source>
</reference>
<dbReference type="AlphaFoldDB" id="A0A1M7FKW6"/>
<dbReference type="InParanoid" id="A0A1M7FKW6"/>
<name>A0A1M7FKW6_9GAMM</name>
<gene>
    <name evidence="2" type="ORF">SAMN05878437_0947</name>
</gene>
<dbReference type="STRING" id="29571.SAMN05878437_0947"/>
<evidence type="ECO:0000313" key="3">
    <source>
        <dbReference type="Proteomes" id="UP000190911"/>
    </source>
</evidence>
<feature type="compositionally biased region" description="Basic residues" evidence="1">
    <location>
        <begin position="1"/>
        <end position="15"/>
    </location>
</feature>
<protein>
    <submittedName>
        <fullName evidence="2">Uncharacterized protein</fullName>
    </submittedName>
</protein>
<organism evidence="2 3">
    <name type="scientific">Vreelandella subglaciescola</name>
    <dbReference type="NCBI Taxonomy" id="29571"/>
    <lineage>
        <taxon>Bacteria</taxon>
        <taxon>Pseudomonadati</taxon>
        <taxon>Pseudomonadota</taxon>
        <taxon>Gammaproteobacteria</taxon>
        <taxon>Oceanospirillales</taxon>
        <taxon>Halomonadaceae</taxon>
        <taxon>Vreelandella</taxon>
    </lineage>
</organism>
<evidence type="ECO:0000313" key="2">
    <source>
        <dbReference type="EMBL" id="SHM04646.1"/>
    </source>
</evidence>
<dbReference type="Proteomes" id="UP000190911">
    <property type="component" value="Chromosome I"/>
</dbReference>
<accession>A0A1M7FKW6</accession>
<sequence>MKQKTLRASGFHKARTGAQGRNGGHMPGQSKKHLAKQRKAQEGKRT</sequence>